<keyword evidence="3" id="KW-1185">Reference proteome</keyword>
<dbReference type="AlphaFoldDB" id="A0A438AH63"/>
<dbReference type="Pfam" id="PF06527">
    <property type="entry name" value="TniQ"/>
    <property type="match status" value="1"/>
</dbReference>
<dbReference type="RefSeq" id="WP_127906592.1">
    <property type="nucleotide sequence ID" value="NZ_RQXX01000003.1"/>
</dbReference>
<sequence>MTQGEIKPQENESLDGFLRRSAEIDFWADVSDFLGQAGLRYGHRMIEDLALAEENLGIEPGSLAQISPRWKSKTALLNWRFERHHSAPVCPACIAEGRPHQQAWRHSLVTACTVHELVLKDQCPMCCETLLPGKGGYDTCGCGCSLLHLEQDAATEADTVLSALVCGEMHPMRACLPPSLAFRAPSDIGEFLFFLAASGRMTSSGKHGKTTMPKTIEEARAFLTAAARVLCDWPSVFQQDASERLQRGDPSASTAPERLGRWYQRLMRFSDQAYDDFRTELGTVISLEFDGAYTGAAGAGSESDRDWMSSAEAARVIGIRPDRIVAAVARDLIEGKLYSRGFGHRHTMIHRTTVDTIRANRARFVDKSAFREFLGVSRKQYELLWEAGFLASVVATNVPPLVDAAHDLDAAQTLLDRIGRGAVRVDGSKVSLKDINLRFTTDRSGVLAVIRAIHDGRLSPSLGSTSGKLAAFQFDRTEIDAILQRTLRGPGLTIQEVGRMTGWKDQCIAHWCDLGLLEHKTYTHGPGKGRIIGHECLARFQARFVPLASLAKDAGTSSRKLRSVLAERGVETVGAMQEGAAWRGHLVPLAELVSASLHRAGRSSSKGAVI</sequence>
<dbReference type="Proteomes" id="UP000285908">
    <property type="component" value="Unassembled WGS sequence"/>
</dbReference>
<gene>
    <name evidence="2" type="ORF">EKE94_10680</name>
</gene>
<accession>A0A438AH63</accession>
<feature type="domain" description="TniQ" evidence="1">
    <location>
        <begin position="7"/>
        <end position="119"/>
    </location>
</feature>
<evidence type="ECO:0000259" key="1">
    <source>
        <dbReference type="Pfam" id="PF06527"/>
    </source>
</evidence>
<evidence type="ECO:0000313" key="2">
    <source>
        <dbReference type="EMBL" id="RVV97927.1"/>
    </source>
</evidence>
<name>A0A438AH63_9RHOB</name>
<proteinExistence type="predicted"/>
<organism evidence="2 3">
    <name type="scientific">Mesobaculum littorinae</name>
    <dbReference type="NCBI Taxonomy" id="2486419"/>
    <lineage>
        <taxon>Bacteria</taxon>
        <taxon>Pseudomonadati</taxon>
        <taxon>Pseudomonadota</taxon>
        <taxon>Alphaproteobacteria</taxon>
        <taxon>Rhodobacterales</taxon>
        <taxon>Roseobacteraceae</taxon>
        <taxon>Mesobaculum</taxon>
    </lineage>
</organism>
<reference evidence="2 3" key="1">
    <citation type="submission" date="2018-11" db="EMBL/GenBank/DDBJ databases">
        <title>Mesobaculum littorinae gen. nov., sp. nov., isolated from Littorina scabra that represents a novel genus of the order Rhodobacteraceae.</title>
        <authorList>
            <person name="Li F."/>
        </authorList>
    </citation>
    <scope>NUCLEOTIDE SEQUENCE [LARGE SCALE GENOMIC DNA]</scope>
    <source>
        <strain evidence="2 3">M0103</strain>
    </source>
</reference>
<evidence type="ECO:0000313" key="3">
    <source>
        <dbReference type="Proteomes" id="UP000285908"/>
    </source>
</evidence>
<dbReference type="OrthoDB" id="6917259at2"/>
<protein>
    <recommendedName>
        <fullName evidence="1">TniQ domain-containing protein</fullName>
    </recommendedName>
</protein>
<dbReference type="InterPro" id="IPR009492">
    <property type="entry name" value="TniQ"/>
</dbReference>
<comment type="caution">
    <text evidence="2">The sequence shown here is derived from an EMBL/GenBank/DDBJ whole genome shotgun (WGS) entry which is preliminary data.</text>
</comment>
<dbReference type="EMBL" id="RQXX01000003">
    <property type="protein sequence ID" value="RVV97927.1"/>
    <property type="molecule type" value="Genomic_DNA"/>
</dbReference>